<organism evidence="1 2">
    <name type="scientific">Halosquirtibacter laminarini</name>
    <dbReference type="NCBI Taxonomy" id="3374600"/>
    <lineage>
        <taxon>Bacteria</taxon>
        <taxon>Pseudomonadati</taxon>
        <taxon>Bacteroidota</taxon>
        <taxon>Bacteroidia</taxon>
        <taxon>Marinilabiliales</taxon>
        <taxon>Prolixibacteraceae</taxon>
        <taxon>Halosquirtibacter</taxon>
    </lineage>
</organism>
<evidence type="ECO:0000313" key="2">
    <source>
        <dbReference type="Proteomes" id="UP000826212"/>
    </source>
</evidence>
<accession>A0AC61NC68</accession>
<proteinExistence type="predicted"/>
<reference evidence="1" key="1">
    <citation type="submission" date="2021-08" db="EMBL/GenBank/DDBJ databases">
        <title>Novel anaerobic bacterium isolated from sea squirt in East Sea, Republic of Korea.</title>
        <authorList>
            <person name="Nguyen T.H."/>
            <person name="Li Z."/>
            <person name="Lee Y.-J."/>
            <person name="Ko J."/>
            <person name="Kim S.-G."/>
        </authorList>
    </citation>
    <scope>NUCLEOTIDE SEQUENCE</scope>
    <source>
        <strain evidence="1">KCTC 25031</strain>
    </source>
</reference>
<sequence>MKKLLFIAFLALSTFTTLTVNAKPATAQDDDKIEIEFNEANQSFDKLLQSKLPIVVDFYATWCGPCKRQAPILKEYAKENKGKVLVVKVDVDKNKAVAKKYGIRSIPTLYIFKGGKAKWHATGVHTKDQIQKEVNKVK</sequence>
<keyword evidence="2" id="KW-1185">Reference proteome</keyword>
<gene>
    <name evidence="1" type="primary">trxA</name>
    <name evidence="1" type="ORF">K4L44_10905</name>
</gene>
<dbReference type="EMBL" id="CP081303">
    <property type="protein sequence ID" value="QZE13098.1"/>
    <property type="molecule type" value="Genomic_DNA"/>
</dbReference>
<evidence type="ECO:0000313" key="1">
    <source>
        <dbReference type="EMBL" id="QZE13098.1"/>
    </source>
</evidence>
<protein>
    <submittedName>
        <fullName evidence="1">Thioredoxin</fullName>
    </submittedName>
</protein>
<dbReference type="Proteomes" id="UP000826212">
    <property type="component" value="Chromosome"/>
</dbReference>
<name>A0AC61NC68_9BACT</name>